<evidence type="ECO:0000256" key="4">
    <source>
        <dbReference type="ARBA" id="ARBA00023180"/>
    </source>
</evidence>
<reference evidence="9" key="1">
    <citation type="submission" date="2016-03" db="EMBL/GenBank/DDBJ databases">
        <authorList>
            <person name="Devillers Hugo."/>
        </authorList>
    </citation>
    <scope>NUCLEOTIDE SEQUENCE [LARGE SCALE GENOMIC DNA]</scope>
</reference>
<keyword evidence="6" id="KW-1015">Disulfide bond</keyword>
<evidence type="ECO:0000256" key="1">
    <source>
        <dbReference type="ARBA" id="ARBA00000032"/>
    </source>
</evidence>
<evidence type="ECO:0000256" key="3">
    <source>
        <dbReference type="ARBA" id="ARBA00022801"/>
    </source>
</evidence>
<evidence type="ECO:0000256" key="7">
    <source>
        <dbReference type="SAM" id="SignalP"/>
    </source>
</evidence>
<sequence length="466" mass="52687">MLQAQLLLLAAALVEAAPAYKPKIADVTKIGTQESIFPFLAGSAPHFSYPVSFGIPKEVPEKCTMKQVQVFARHGERFPTSGTGDAITSTYYKFSNYTSSFNGSLTFLNDDYEFFLFDRDDLEEETSWENTLDPINPYTGEQDSQRHAREFLYQYSELLENTTSFPIFAANRKRVYDTAKYFADALGVKYNVSMQVIDEGTDVGANTLTPSFSCSAFNWSEHKDVYGNFSNQYLKDISGRLNKQNKGLELNTTDAANLFDWCAFEINAKGYSDICDVFTQEELVKWSYYNDMHTYYRDGPGNSLAPTMGAVNFNASIELLKQSDQLDLKVWLSFTHDVNLVNYLTAVGLFDDGKKLTPDNMPFQSQLFHGSWQVPQGARIYTQLYQCGDQSYVRYVVNDVVIPIPSCASGPGFSCELDEFVEYGYNRTSGTDYVASCDTTKSSNETELTFYWDYTTKNYNASLIIE</sequence>
<accession>A0A1G4JL14</accession>
<dbReference type="InterPro" id="IPR000560">
    <property type="entry name" value="His_Pase_clade-2"/>
</dbReference>
<keyword evidence="3" id="KW-0378">Hydrolase</keyword>
<organism evidence="8 9">
    <name type="scientific">Lachancea nothofagi CBS 11611</name>
    <dbReference type="NCBI Taxonomy" id="1266666"/>
    <lineage>
        <taxon>Eukaryota</taxon>
        <taxon>Fungi</taxon>
        <taxon>Dikarya</taxon>
        <taxon>Ascomycota</taxon>
        <taxon>Saccharomycotina</taxon>
        <taxon>Saccharomycetes</taxon>
        <taxon>Saccharomycetales</taxon>
        <taxon>Saccharomycetaceae</taxon>
        <taxon>Lachancea</taxon>
    </lineage>
</organism>
<feature type="active site" description="Nucleophile" evidence="5">
    <location>
        <position position="74"/>
    </location>
</feature>
<protein>
    <recommendedName>
        <fullName evidence="2">acid phosphatase</fullName>
        <ecNumber evidence="2">3.1.3.2</ecNumber>
    </recommendedName>
</protein>
<feature type="disulfide bond" evidence="6">
    <location>
        <begin position="407"/>
        <end position="415"/>
    </location>
</feature>
<feature type="disulfide bond" evidence="6">
    <location>
        <begin position="262"/>
        <end position="275"/>
    </location>
</feature>
<dbReference type="GO" id="GO:0009277">
    <property type="term" value="C:fungal-type cell wall"/>
    <property type="evidence" value="ECO:0007669"/>
    <property type="project" value="TreeGrafter"/>
</dbReference>
<gene>
    <name evidence="8" type="ORF">LANO_0D11078G</name>
</gene>
<dbReference type="OrthoDB" id="6509975at2759"/>
<dbReference type="GO" id="GO:0003993">
    <property type="term" value="F:acid phosphatase activity"/>
    <property type="evidence" value="ECO:0007669"/>
    <property type="project" value="UniProtKB-EC"/>
</dbReference>
<dbReference type="PANTHER" id="PTHR20963:SF18">
    <property type="entry name" value="ACID PHOSPHATASE PHO11-RELATED"/>
    <property type="match status" value="1"/>
</dbReference>
<feature type="signal peptide" evidence="7">
    <location>
        <begin position="1"/>
        <end position="16"/>
    </location>
</feature>
<dbReference type="CDD" id="cd07061">
    <property type="entry name" value="HP_HAP_like"/>
    <property type="match status" value="1"/>
</dbReference>
<dbReference type="PIRSF" id="PIRSF000894">
    <property type="entry name" value="Acid_phosphatase"/>
    <property type="match status" value="1"/>
</dbReference>
<evidence type="ECO:0000256" key="2">
    <source>
        <dbReference type="ARBA" id="ARBA00012646"/>
    </source>
</evidence>
<dbReference type="AlphaFoldDB" id="A0A1G4JL14"/>
<keyword evidence="4" id="KW-0325">Glycoprotein</keyword>
<feature type="active site" description="Proton donor" evidence="5">
    <location>
        <position position="337"/>
    </location>
</feature>
<feature type="disulfide bond" evidence="6">
    <location>
        <begin position="63"/>
        <end position="387"/>
    </location>
</feature>
<keyword evidence="9" id="KW-1185">Reference proteome</keyword>
<proteinExistence type="predicted"/>
<comment type="catalytic activity">
    <reaction evidence="1">
        <text>a phosphate monoester + H2O = an alcohol + phosphate</text>
        <dbReference type="Rhea" id="RHEA:15017"/>
        <dbReference type="ChEBI" id="CHEBI:15377"/>
        <dbReference type="ChEBI" id="CHEBI:30879"/>
        <dbReference type="ChEBI" id="CHEBI:43474"/>
        <dbReference type="ChEBI" id="CHEBI:67140"/>
        <dbReference type="EC" id="3.1.3.2"/>
    </reaction>
</comment>
<keyword evidence="7" id="KW-0732">Signal</keyword>
<evidence type="ECO:0000313" key="9">
    <source>
        <dbReference type="Proteomes" id="UP000189911"/>
    </source>
</evidence>
<dbReference type="Gene3D" id="3.40.50.1240">
    <property type="entry name" value="Phosphoglycerate mutase-like"/>
    <property type="match status" value="1"/>
</dbReference>
<dbReference type="PANTHER" id="PTHR20963">
    <property type="entry name" value="MULTIPLE INOSITOL POLYPHOSPHATE PHOSPHATASE-RELATED"/>
    <property type="match status" value="1"/>
</dbReference>
<dbReference type="InterPro" id="IPR016274">
    <property type="entry name" value="Histidine_acid_Pase_euk"/>
</dbReference>
<dbReference type="Pfam" id="PF00328">
    <property type="entry name" value="His_Phos_2"/>
    <property type="match status" value="1"/>
</dbReference>
<evidence type="ECO:0000256" key="5">
    <source>
        <dbReference type="PIRSR" id="PIRSR000894-1"/>
    </source>
</evidence>
<dbReference type="Proteomes" id="UP000189911">
    <property type="component" value="Chromosome D"/>
</dbReference>
<name>A0A1G4JL14_9SACH</name>
<dbReference type="SUPFAM" id="SSF53254">
    <property type="entry name" value="Phosphoglycerate mutase-like"/>
    <property type="match status" value="1"/>
</dbReference>
<dbReference type="EC" id="3.1.3.2" evidence="2"/>
<dbReference type="EMBL" id="LT598448">
    <property type="protein sequence ID" value="SCU91217.1"/>
    <property type="molecule type" value="Genomic_DNA"/>
</dbReference>
<evidence type="ECO:0000256" key="6">
    <source>
        <dbReference type="PIRSR" id="PIRSR000894-2"/>
    </source>
</evidence>
<dbReference type="InterPro" id="IPR029033">
    <property type="entry name" value="His_PPase_superfam"/>
</dbReference>
<feature type="chain" id="PRO_5009236087" description="acid phosphatase" evidence="7">
    <location>
        <begin position="17"/>
        <end position="466"/>
    </location>
</feature>
<evidence type="ECO:0000313" key="8">
    <source>
        <dbReference type="EMBL" id="SCU91217.1"/>
    </source>
</evidence>